<accession>A0ABS5E7Y5</accession>
<gene>
    <name evidence="2" type="ORF">KB213_08140</name>
</gene>
<keyword evidence="3" id="KW-1185">Reference proteome</keyword>
<comment type="caution">
    <text evidence="2">The sequence shown here is derived from an EMBL/GenBank/DDBJ whole genome shotgun (WGS) entry which is preliminary data.</text>
</comment>
<dbReference type="RefSeq" id="WP_211682053.1">
    <property type="nucleotide sequence ID" value="NZ_JAGRQH010000005.1"/>
</dbReference>
<protein>
    <submittedName>
        <fullName evidence="2">Uncharacterized protein</fullName>
    </submittedName>
</protein>
<feature type="signal peptide" evidence="1">
    <location>
        <begin position="1"/>
        <end position="22"/>
    </location>
</feature>
<reference evidence="2 3" key="1">
    <citation type="submission" date="2021-04" db="EMBL/GenBank/DDBJ databases">
        <title>The complete genome sequence of Neokomagataea sp. TBRC 2177.</title>
        <authorList>
            <person name="Charoenyingcharoen P."/>
            <person name="Yukphan P."/>
        </authorList>
    </citation>
    <scope>NUCLEOTIDE SEQUENCE [LARGE SCALE GENOMIC DNA]</scope>
    <source>
        <strain evidence="2 3">TBRC 2177</strain>
    </source>
</reference>
<evidence type="ECO:0000313" key="3">
    <source>
        <dbReference type="Proteomes" id="UP000677812"/>
    </source>
</evidence>
<evidence type="ECO:0000256" key="1">
    <source>
        <dbReference type="SAM" id="SignalP"/>
    </source>
</evidence>
<name>A0ABS5E7Y5_9PROT</name>
<evidence type="ECO:0000313" key="2">
    <source>
        <dbReference type="EMBL" id="MBR0560020.1"/>
    </source>
</evidence>
<dbReference type="PROSITE" id="PS51257">
    <property type="entry name" value="PROKAR_LIPOPROTEIN"/>
    <property type="match status" value="1"/>
</dbReference>
<keyword evidence="1" id="KW-0732">Signal</keyword>
<dbReference type="Proteomes" id="UP000677812">
    <property type="component" value="Unassembled WGS sequence"/>
</dbReference>
<feature type="chain" id="PRO_5046818235" evidence="1">
    <location>
        <begin position="23"/>
        <end position="73"/>
    </location>
</feature>
<sequence>MMWRYAAIGALLALSSCASVHYVPCPTLTTYSKVDQKALAAELRLHPAPQTVRWVGDYIGLRDQVRACAGAIK</sequence>
<proteinExistence type="predicted"/>
<organism evidence="2 3">
    <name type="scientific">Neokomagataea anthophila</name>
    <dbReference type="NCBI Taxonomy" id="2826925"/>
    <lineage>
        <taxon>Bacteria</taxon>
        <taxon>Pseudomonadati</taxon>
        <taxon>Pseudomonadota</taxon>
        <taxon>Alphaproteobacteria</taxon>
        <taxon>Acetobacterales</taxon>
        <taxon>Acetobacteraceae</taxon>
        <taxon>Neokomagataea</taxon>
    </lineage>
</organism>
<dbReference type="EMBL" id="JAGRQH010000005">
    <property type="protein sequence ID" value="MBR0560020.1"/>
    <property type="molecule type" value="Genomic_DNA"/>
</dbReference>